<dbReference type="VEuPathDB" id="FungiDB:AeMF1_006119"/>
<name>A0A6G0WC03_9STRA</name>
<dbReference type="EMBL" id="VJMJ01000265">
    <property type="protein sequence ID" value="KAF0724719.1"/>
    <property type="molecule type" value="Genomic_DNA"/>
</dbReference>
<dbReference type="PRINTS" id="PR00765">
    <property type="entry name" value="CRBOXYPTASEA"/>
</dbReference>
<evidence type="ECO:0000256" key="11">
    <source>
        <dbReference type="SAM" id="SignalP"/>
    </source>
</evidence>
<keyword evidence="4" id="KW-0645">Protease</keyword>
<reference evidence="13 14" key="1">
    <citation type="submission" date="2019-07" db="EMBL/GenBank/DDBJ databases">
        <title>Genomics analysis of Aphanomyces spp. identifies a new class of oomycete effector associated with host adaptation.</title>
        <authorList>
            <person name="Gaulin E."/>
        </authorList>
    </citation>
    <scope>NUCLEOTIDE SEQUENCE [LARGE SCALE GENOMIC DNA]</scope>
    <source>
        <strain evidence="13 14">ATCC 201684</strain>
    </source>
</reference>
<evidence type="ECO:0000256" key="8">
    <source>
        <dbReference type="ARBA" id="ARBA00022833"/>
    </source>
</evidence>
<dbReference type="SMART" id="SM00631">
    <property type="entry name" value="Zn_pept"/>
    <property type="match status" value="1"/>
</dbReference>
<keyword evidence="3" id="KW-0121">Carboxypeptidase</keyword>
<dbReference type="GO" id="GO:0004181">
    <property type="term" value="F:metallocarboxypeptidase activity"/>
    <property type="evidence" value="ECO:0007669"/>
    <property type="project" value="InterPro"/>
</dbReference>
<dbReference type="FunFam" id="3.40.630.10:FF:000084">
    <property type="entry name" value="Carboxypeptidase B2"/>
    <property type="match status" value="1"/>
</dbReference>
<keyword evidence="8" id="KW-0862">Zinc</keyword>
<feature type="signal peptide" evidence="11">
    <location>
        <begin position="1"/>
        <end position="17"/>
    </location>
</feature>
<dbReference type="Gene3D" id="3.40.630.10">
    <property type="entry name" value="Zn peptidases"/>
    <property type="match status" value="1"/>
</dbReference>
<evidence type="ECO:0000259" key="12">
    <source>
        <dbReference type="PROSITE" id="PS52035"/>
    </source>
</evidence>
<dbReference type="Pfam" id="PF00246">
    <property type="entry name" value="Peptidase_M14"/>
    <property type="match status" value="1"/>
</dbReference>
<evidence type="ECO:0000256" key="6">
    <source>
        <dbReference type="ARBA" id="ARBA00022729"/>
    </source>
</evidence>
<accession>A0A6G0WC03</accession>
<protein>
    <recommendedName>
        <fullName evidence="12">Peptidase M14 domain-containing protein</fullName>
    </recommendedName>
</protein>
<feature type="chain" id="PRO_5026280301" description="Peptidase M14 domain-containing protein" evidence="11">
    <location>
        <begin position="18"/>
        <end position="378"/>
    </location>
</feature>
<dbReference type="GO" id="GO:0008270">
    <property type="term" value="F:zinc ion binding"/>
    <property type="evidence" value="ECO:0007669"/>
    <property type="project" value="InterPro"/>
</dbReference>
<comment type="similarity">
    <text evidence="2 10">Belongs to the peptidase M14 family.</text>
</comment>
<comment type="cofactor">
    <cofactor evidence="1">
        <name>Zn(2+)</name>
        <dbReference type="ChEBI" id="CHEBI:29105"/>
    </cofactor>
</comment>
<feature type="active site" description="Proton donor/acceptor" evidence="10">
    <location>
        <position position="334"/>
    </location>
</feature>
<dbReference type="SUPFAM" id="SSF53187">
    <property type="entry name" value="Zn-dependent exopeptidases"/>
    <property type="match status" value="1"/>
</dbReference>
<dbReference type="PANTHER" id="PTHR11705:SF143">
    <property type="entry name" value="SLL0236 PROTEIN"/>
    <property type="match status" value="1"/>
</dbReference>
<organism evidence="13 14">
    <name type="scientific">Aphanomyces euteiches</name>
    <dbReference type="NCBI Taxonomy" id="100861"/>
    <lineage>
        <taxon>Eukaryota</taxon>
        <taxon>Sar</taxon>
        <taxon>Stramenopiles</taxon>
        <taxon>Oomycota</taxon>
        <taxon>Saprolegniomycetes</taxon>
        <taxon>Saprolegniales</taxon>
        <taxon>Verrucalvaceae</taxon>
        <taxon>Aphanomyces</taxon>
    </lineage>
</organism>
<keyword evidence="7" id="KW-0378">Hydrolase</keyword>
<dbReference type="GO" id="GO:0005615">
    <property type="term" value="C:extracellular space"/>
    <property type="evidence" value="ECO:0007669"/>
    <property type="project" value="TreeGrafter"/>
</dbReference>
<evidence type="ECO:0000256" key="10">
    <source>
        <dbReference type="PROSITE-ProRule" id="PRU01379"/>
    </source>
</evidence>
<evidence type="ECO:0000256" key="2">
    <source>
        <dbReference type="ARBA" id="ARBA00005988"/>
    </source>
</evidence>
<evidence type="ECO:0000313" key="13">
    <source>
        <dbReference type="EMBL" id="KAF0724719.1"/>
    </source>
</evidence>
<dbReference type="AlphaFoldDB" id="A0A6G0WC03"/>
<evidence type="ECO:0000313" key="14">
    <source>
        <dbReference type="Proteomes" id="UP000481153"/>
    </source>
</evidence>
<evidence type="ECO:0000256" key="1">
    <source>
        <dbReference type="ARBA" id="ARBA00001947"/>
    </source>
</evidence>
<feature type="domain" description="Peptidase M14" evidence="12">
    <location>
        <begin position="84"/>
        <end position="365"/>
    </location>
</feature>
<dbReference type="PANTHER" id="PTHR11705">
    <property type="entry name" value="PROTEASE FAMILY M14 CARBOXYPEPTIDASE A,B"/>
    <property type="match status" value="1"/>
</dbReference>
<keyword evidence="9" id="KW-0482">Metalloprotease</keyword>
<keyword evidence="14" id="KW-1185">Reference proteome</keyword>
<sequence length="378" mass="42664">MVQILCSLAVLAAAVSAELLPSVLTNDIVRPYYDEHEKFKPLTDAQLKAVQDDADVNRECHKANGGYLELLKPGSYQASKFHKCFRTGEQIDEIWDVFVKQNPTVLTKFEISKSVQNKTIYGYKFSTRRGLQSIYFETLIHAREWVTGSSITYALSRWLDDLVTGVKEATKYHDFVIVPLVNPDGYNITWNGNRLQRKNKNEVDLNRNFVSKYVNPNPPGPKDQTYPGPYPFSEPETAGINEWGLKNHDNVIGWVDIHSNAASVMYPYGDTLEPIGGGEDEKFIRLGTAVRDAINKVNGKNDYNTQTSAGLYPAYGCFDDYHYRKYGKPTLTLEMSGNNFVIPNTDIPLHGDELYYGLTEFSYQVTVFNASNSTKPSC</sequence>
<keyword evidence="5" id="KW-0479">Metal-binding</keyword>
<keyword evidence="6 11" id="KW-0732">Signal</keyword>
<evidence type="ECO:0000256" key="5">
    <source>
        <dbReference type="ARBA" id="ARBA00022723"/>
    </source>
</evidence>
<proteinExistence type="inferred from homology"/>
<evidence type="ECO:0000256" key="9">
    <source>
        <dbReference type="ARBA" id="ARBA00023049"/>
    </source>
</evidence>
<gene>
    <name evidence="13" type="ORF">Ae201684_016650</name>
</gene>
<evidence type="ECO:0000256" key="7">
    <source>
        <dbReference type="ARBA" id="ARBA00022801"/>
    </source>
</evidence>
<dbReference type="GO" id="GO:0006508">
    <property type="term" value="P:proteolysis"/>
    <property type="evidence" value="ECO:0007669"/>
    <property type="project" value="UniProtKB-KW"/>
</dbReference>
<evidence type="ECO:0000256" key="3">
    <source>
        <dbReference type="ARBA" id="ARBA00022645"/>
    </source>
</evidence>
<dbReference type="InterPro" id="IPR000834">
    <property type="entry name" value="Peptidase_M14"/>
</dbReference>
<dbReference type="Proteomes" id="UP000481153">
    <property type="component" value="Unassembled WGS sequence"/>
</dbReference>
<dbReference type="PROSITE" id="PS52035">
    <property type="entry name" value="PEPTIDASE_M14"/>
    <property type="match status" value="1"/>
</dbReference>
<comment type="caution">
    <text evidence="13">The sequence shown here is derived from an EMBL/GenBank/DDBJ whole genome shotgun (WGS) entry which is preliminary data.</text>
</comment>
<evidence type="ECO:0000256" key="4">
    <source>
        <dbReference type="ARBA" id="ARBA00022670"/>
    </source>
</evidence>